<sequence length="106" mass="12029">MHAYKAARTLKHFDCWKQVTDRLLRAYAARRLHAFDPPTMAEIWRSSAEAAAKSGHKMAKRWEYATVAFERQSSEGAGDLQSLVTMFVGDSEQSAVQDTHQDTLQK</sequence>
<protein>
    <submittedName>
        <fullName evidence="1">Uncharacterized protein</fullName>
    </submittedName>
</protein>
<gene>
    <name evidence="1" type="ORF">BRAFLDRAFT_79881</name>
</gene>
<name>C3YY03_BRAFL</name>
<dbReference type="AlphaFoldDB" id="C3YY03"/>
<dbReference type="EMBL" id="GG666563">
    <property type="protein sequence ID" value="EEN54962.1"/>
    <property type="molecule type" value="Genomic_DNA"/>
</dbReference>
<proteinExistence type="predicted"/>
<evidence type="ECO:0000313" key="1">
    <source>
        <dbReference type="EMBL" id="EEN54962.1"/>
    </source>
</evidence>
<reference evidence="1" key="1">
    <citation type="journal article" date="2008" name="Nature">
        <title>The amphioxus genome and the evolution of the chordate karyotype.</title>
        <authorList>
            <consortium name="US DOE Joint Genome Institute (JGI-PGF)"/>
            <person name="Putnam N.H."/>
            <person name="Butts T."/>
            <person name="Ferrier D.E.K."/>
            <person name="Furlong R.F."/>
            <person name="Hellsten U."/>
            <person name="Kawashima T."/>
            <person name="Robinson-Rechavi M."/>
            <person name="Shoguchi E."/>
            <person name="Terry A."/>
            <person name="Yu J.-K."/>
            <person name="Benito-Gutierrez E.L."/>
            <person name="Dubchak I."/>
            <person name="Garcia-Fernandez J."/>
            <person name="Gibson-Brown J.J."/>
            <person name="Grigoriev I.V."/>
            <person name="Horton A.C."/>
            <person name="de Jong P.J."/>
            <person name="Jurka J."/>
            <person name="Kapitonov V.V."/>
            <person name="Kohara Y."/>
            <person name="Kuroki Y."/>
            <person name="Lindquist E."/>
            <person name="Lucas S."/>
            <person name="Osoegawa K."/>
            <person name="Pennacchio L.A."/>
            <person name="Salamov A.A."/>
            <person name="Satou Y."/>
            <person name="Sauka-Spengler T."/>
            <person name="Schmutz J."/>
            <person name="Shin-I T."/>
            <person name="Toyoda A."/>
            <person name="Bronner-Fraser M."/>
            <person name="Fujiyama A."/>
            <person name="Holland L.Z."/>
            <person name="Holland P.W.H."/>
            <person name="Satoh N."/>
            <person name="Rokhsar D.S."/>
        </authorList>
    </citation>
    <scope>NUCLEOTIDE SEQUENCE [LARGE SCALE GENOMIC DNA]</scope>
    <source>
        <strain evidence="1">S238N-H82</strain>
        <tissue evidence="1">Testes</tissue>
    </source>
</reference>
<organism>
    <name type="scientific">Branchiostoma floridae</name>
    <name type="common">Florida lancelet</name>
    <name type="synonym">Amphioxus</name>
    <dbReference type="NCBI Taxonomy" id="7739"/>
    <lineage>
        <taxon>Eukaryota</taxon>
        <taxon>Metazoa</taxon>
        <taxon>Chordata</taxon>
        <taxon>Cephalochordata</taxon>
        <taxon>Leptocardii</taxon>
        <taxon>Amphioxiformes</taxon>
        <taxon>Branchiostomatidae</taxon>
        <taxon>Branchiostoma</taxon>
    </lineage>
</organism>
<accession>C3YY03</accession>
<dbReference type="InParanoid" id="C3YY03"/>